<dbReference type="AlphaFoldDB" id="B3QR12"/>
<dbReference type="InterPro" id="IPR023214">
    <property type="entry name" value="HAD_sf"/>
</dbReference>
<dbReference type="Proteomes" id="UP000008811">
    <property type="component" value="Chromosome"/>
</dbReference>
<name>B3QR12_CHLP8</name>
<dbReference type="HOGENOM" id="CLU_045011_9_5_10"/>
<protein>
    <submittedName>
        <fullName evidence="1">Haloacid dehalogenase domain protein hydrolase</fullName>
    </submittedName>
</protein>
<sequence length="209" mass="23778">MGIILLDIGNVLVNVDFMPFCQTVCRDPVSGVAQLMARYCQGELKERHDCGRIASFDFLDMIVDDPLTLDLPLHQLRLAWQDIFTPVPGSEEAVAHLRRHHELWIMSDTDPLHFAFLLDRFPLLRSMDRYLLSYEHGYLKRSPDAFRYVLDMSGRDPAEFLLIDDRKLNIDFSTSVGIESILFRSWDGTLASPSLAAFGISSSSARGQR</sequence>
<gene>
    <name evidence="1" type="ordered locus">Cpar_0250</name>
</gene>
<proteinExistence type="predicted"/>
<evidence type="ECO:0000313" key="2">
    <source>
        <dbReference type="Proteomes" id="UP000008811"/>
    </source>
</evidence>
<keyword evidence="1" id="KW-0378">Hydrolase</keyword>
<dbReference type="InterPro" id="IPR023198">
    <property type="entry name" value="PGP-like_dom2"/>
</dbReference>
<dbReference type="PANTHER" id="PTHR43611">
    <property type="entry name" value="ALPHA-D-GLUCOSE 1-PHOSPHATE PHOSPHATASE"/>
    <property type="match status" value="1"/>
</dbReference>
<dbReference type="RefSeq" id="WP_012501511.1">
    <property type="nucleotide sequence ID" value="NC_011027.1"/>
</dbReference>
<dbReference type="eggNOG" id="COG1011">
    <property type="taxonomic scope" value="Bacteria"/>
</dbReference>
<dbReference type="Gene3D" id="1.10.150.240">
    <property type="entry name" value="Putative phosphatase, domain 2"/>
    <property type="match status" value="1"/>
</dbReference>
<dbReference type="OrthoDB" id="9797415at2"/>
<keyword evidence="2" id="KW-1185">Reference proteome</keyword>
<dbReference type="GO" id="GO:0016787">
    <property type="term" value="F:hydrolase activity"/>
    <property type="evidence" value="ECO:0007669"/>
    <property type="project" value="UniProtKB-KW"/>
</dbReference>
<evidence type="ECO:0000313" key="1">
    <source>
        <dbReference type="EMBL" id="ACF10677.1"/>
    </source>
</evidence>
<accession>B3QR12</accession>
<dbReference type="SUPFAM" id="SSF56784">
    <property type="entry name" value="HAD-like"/>
    <property type="match status" value="1"/>
</dbReference>
<dbReference type="KEGG" id="cpc:Cpar_0250"/>
<dbReference type="InterPro" id="IPR036412">
    <property type="entry name" value="HAD-like_sf"/>
</dbReference>
<dbReference type="PANTHER" id="PTHR43611:SF3">
    <property type="entry name" value="FLAVIN MONONUCLEOTIDE HYDROLASE 1, CHLOROPLATIC"/>
    <property type="match status" value="1"/>
</dbReference>
<dbReference type="EMBL" id="CP001099">
    <property type="protein sequence ID" value="ACF10677.1"/>
    <property type="molecule type" value="Genomic_DNA"/>
</dbReference>
<dbReference type="Gene3D" id="3.40.50.1000">
    <property type="entry name" value="HAD superfamily/HAD-like"/>
    <property type="match status" value="1"/>
</dbReference>
<organism evidence="1 2">
    <name type="scientific">Chlorobaculum parvum (strain DSM 263 / NCIMB 8327)</name>
    <name type="common">Chlorobium vibrioforme subsp. thiosulfatophilum</name>
    <dbReference type="NCBI Taxonomy" id="517417"/>
    <lineage>
        <taxon>Bacteria</taxon>
        <taxon>Pseudomonadati</taxon>
        <taxon>Chlorobiota</taxon>
        <taxon>Chlorobiia</taxon>
        <taxon>Chlorobiales</taxon>
        <taxon>Chlorobiaceae</taxon>
        <taxon>Chlorobaculum</taxon>
    </lineage>
</organism>
<dbReference type="STRING" id="517417.Cpar_0250"/>
<dbReference type="Pfam" id="PF00702">
    <property type="entry name" value="Hydrolase"/>
    <property type="match status" value="1"/>
</dbReference>
<reference evidence="1" key="1">
    <citation type="submission" date="2008-06" db="EMBL/GenBank/DDBJ databases">
        <title>Complete sequence of Chlorobaculum parvum NCIB 8327.</title>
        <authorList>
            <consortium name="US DOE Joint Genome Institute"/>
            <person name="Lucas S."/>
            <person name="Copeland A."/>
            <person name="Lapidus A."/>
            <person name="Glavina del Rio T."/>
            <person name="Dalin E."/>
            <person name="Tice H."/>
            <person name="Bruce D."/>
            <person name="Goodwin L."/>
            <person name="Pitluck S."/>
            <person name="Schmutz J."/>
            <person name="Larimer F."/>
            <person name="Land M."/>
            <person name="Hauser L."/>
            <person name="Kyrpides N."/>
            <person name="Mikhailova N."/>
            <person name="Zhao F."/>
            <person name="Li T."/>
            <person name="Liu Z."/>
            <person name="Overmann J."/>
            <person name="Bryant D.A."/>
            <person name="Richardson P."/>
        </authorList>
    </citation>
    <scope>NUCLEOTIDE SEQUENCE [LARGE SCALE GENOMIC DNA]</scope>
    <source>
        <strain evidence="1">NCIB 8327</strain>
    </source>
</reference>